<dbReference type="PRINTS" id="PR00080">
    <property type="entry name" value="SDRFAMILY"/>
</dbReference>
<dbReference type="InterPro" id="IPR002347">
    <property type="entry name" value="SDR_fam"/>
</dbReference>
<dbReference type="EMBL" id="BMYM01000001">
    <property type="protein sequence ID" value="GHD27353.1"/>
    <property type="molecule type" value="Genomic_DNA"/>
</dbReference>
<dbReference type="GO" id="GO:0016491">
    <property type="term" value="F:oxidoreductase activity"/>
    <property type="evidence" value="ECO:0007669"/>
    <property type="project" value="UniProtKB-KW"/>
</dbReference>
<keyword evidence="2" id="KW-0560">Oxidoreductase</keyword>
<dbReference type="PANTHER" id="PTHR24321">
    <property type="entry name" value="DEHYDROGENASES, SHORT CHAIN"/>
    <property type="match status" value="1"/>
</dbReference>
<dbReference type="RefSeq" id="WP_189474926.1">
    <property type="nucleotide sequence ID" value="NZ_BMYM01000001.1"/>
</dbReference>
<dbReference type="Pfam" id="PF13561">
    <property type="entry name" value="adh_short_C2"/>
    <property type="match status" value="1"/>
</dbReference>
<dbReference type="AlphaFoldDB" id="A0A919CI07"/>
<name>A0A919CI07_9GAMM</name>
<dbReference type="PANTHER" id="PTHR24321:SF11">
    <property type="entry name" value="BLR0893 PROTEIN"/>
    <property type="match status" value="1"/>
</dbReference>
<dbReference type="SUPFAM" id="SSF51735">
    <property type="entry name" value="NAD(P)-binding Rossmann-fold domains"/>
    <property type="match status" value="1"/>
</dbReference>
<protein>
    <submittedName>
        <fullName evidence="3">Short chain dehydrogenase</fullName>
    </submittedName>
</protein>
<reference evidence="3" key="1">
    <citation type="journal article" date="2014" name="Int. J. Syst. Evol. Microbiol.">
        <title>Complete genome sequence of Corynebacterium casei LMG S-19264T (=DSM 44701T), isolated from a smear-ripened cheese.</title>
        <authorList>
            <consortium name="US DOE Joint Genome Institute (JGI-PGF)"/>
            <person name="Walter F."/>
            <person name="Albersmeier A."/>
            <person name="Kalinowski J."/>
            <person name="Ruckert C."/>
        </authorList>
    </citation>
    <scope>NUCLEOTIDE SEQUENCE</scope>
    <source>
        <strain evidence="3">KCTC 23430</strain>
    </source>
</reference>
<dbReference type="Proteomes" id="UP000644693">
    <property type="component" value="Unassembled WGS sequence"/>
</dbReference>
<gene>
    <name evidence="3" type="ORF">GCM10007053_05500</name>
</gene>
<evidence type="ECO:0000256" key="1">
    <source>
        <dbReference type="ARBA" id="ARBA00006484"/>
    </source>
</evidence>
<accession>A0A919CI07</accession>
<dbReference type="InterPro" id="IPR036291">
    <property type="entry name" value="NAD(P)-bd_dom_sf"/>
</dbReference>
<dbReference type="Gene3D" id="3.40.50.720">
    <property type="entry name" value="NAD(P)-binding Rossmann-like Domain"/>
    <property type="match status" value="1"/>
</dbReference>
<sequence>MTTHSETLLAGKSGIVTGAGQGIGRAIAQVLAREGAAILVADVNRDAGEETCELINNAGGRAQFQPCDVSDEPAVEAMVAAAVDAFGGLNIACNSAALSHGSGPIHEYQREVFDQTLEMCLTNTWLCMKHEIPAMLAGGGGAIVNISSNASLRGQAYNTAYAAAKGGVNILTKSSAAEYGSQNIRINAVSPGVIRTPGVEKYFEEQPAIAERLKKSAVMGRLGEPSEIAEAVAFLCSERASFITGQILSVDGGGAVR</sequence>
<comment type="caution">
    <text evidence="3">The sequence shown here is derived from an EMBL/GenBank/DDBJ whole genome shotgun (WGS) entry which is preliminary data.</text>
</comment>
<keyword evidence="4" id="KW-1185">Reference proteome</keyword>
<evidence type="ECO:0000256" key="2">
    <source>
        <dbReference type="ARBA" id="ARBA00023002"/>
    </source>
</evidence>
<dbReference type="FunFam" id="3.40.50.720:FF:000084">
    <property type="entry name" value="Short-chain dehydrogenase reductase"/>
    <property type="match status" value="1"/>
</dbReference>
<comment type="similarity">
    <text evidence="1">Belongs to the short-chain dehydrogenases/reductases (SDR) family.</text>
</comment>
<organism evidence="3 4">
    <name type="scientific">Parahalioglobus pacificus</name>
    <dbReference type="NCBI Taxonomy" id="930806"/>
    <lineage>
        <taxon>Bacteria</taxon>
        <taxon>Pseudomonadati</taxon>
        <taxon>Pseudomonadota</taxon>
        <taxon>Gammaproteobacteria</taxon>
        <taxon>Cellvibrionales</taxon>
        <taxon>Halieaceae</taxon>
        <taxon>Parahalioglobus</taxon>
    </lineage>
</organism>
<dbReference type="PRINTS" id="PR00081">
    <property type="entry name" value="GDHRDH"/>
</dbReference>
<dbReference type="CDD" id="cd05233">
    <property type="entry name" value="SDR_c"/>
    <property type="match status" value="1"/>
</dbReference>
<evidence type="ECO:0000313" key="3">
    <source>
        <dbReference type="EMBL" id="GHD27353.1"/>
    </source>
</evidence>
<reference evidence="3" key="2">
    <citation type="submission" date="2020-09" db="EMBL/GenBank/DDBJ databases">
        <authorList>
            <person name="Sun Q."/>
            <person name="Kim S."/>
        </authorList>
    </citation>
    <scope>NUCLEOTIDE SEQUENCE</scope>
    <source>
        <strain evidence="3">KCTC 23430</strain>
    </source>
</reference>
<proteinExistence type="inferred from homology"/>
<evidence type="ECO:0000313" key="4">
    <source>
        <dbReference type="Proteomes" id="UP000644693"/>
    </source>
</evidence>
<dbReference type="NCBIfam" id="NF005559">
    <property type="entry name" value="PRK07231.1"/>
    <property type="match status" value="1"/>
</dbReference>